<reference evidence="2 3" key="1">
    <citation type="journal article" date="2013" name="Genome Announc.">
        <title>Genome Sequence of Novosphingobium lindaniclasticum LE124T, Isolated from a Hexachlorocyclohexane Dumpsite.</title>
        <authorList>
            <person name="Saxena A."/>
            <person name="Nayyar N."/>
            <person name="Sangwan N."/>
            <person name="Kumari R."/>
            <person name="Khurana J.P."/>
            <person name="Lal R."/>
        </authorList>
    </citation>
    <scope>NUCLEOTIDE SEQUENCE [LARGE SCALE GENOMIC DNA]</scope>
    <source>
        <strain evidence="2 3">LE124</strain>
    </source>
</reference>
<evidence type="ECO:0000313" key="3">
    <source>
        <dbReference type="Proteomes" id="UP000015527"/>
    </source>
</evidence>
<proteinExistence type="predicted"/>
<dbReference type="AlphaFoldDB" id="T0J356"/>
<evidence type="ECO:0000313" key="2">
    <source>
        <dbReference type="EMBL" id="EQB16369.1"/>
    </source>
</evidence>
<name>T0J356_9SPHN</name>
<feature type="transmembrane region" description="Helical" evidence="1">
    <location>
        <begin position="33"/>
        <end position="49"/>
    </location>
</feature>
<comment type="caution">
    <text evidence="2">The sequence shown here is derived from an EMBL/GenBank/DDBJ whole genome shotgun (WGS) entry which is preliminary data.</text>
</comment>
<protein>
    <submittedName>
        <fullName evidence="2">Uncharacterized protein</fullName>
    </submittedName>
</protein>
<keyword evidence="1" id="KW-0812">Transmembrane</keyword>
<keyword evidence="1" id="KW-0472">Membrane</keyword>
<sequence length="64" mass="6733">MVRDHPLTKLKSTIAVTADETCRFSDQRLAKSWLILALGALAAFATASANDGGVDQKYGGHVSG</sequence>
<dbReference type="EMBL" id="ATHL01000069">
    <property type="protein sequence ID" value="EQB16369.1"/>
    <property type="molecule type" value="Genomic_DNA"/>
</dbReference>
<dbReference type="Proteomes" id="UP000015527">
    <property type="component" value="Unassembled WGS sequence"/>
</dbReference>
<keyword evidence="1" id="KW-1133">Transmembrane helix</keyword>
<accession>T0J356</accession>
<evidence type="ECO:0000256" key="1">
    <source>
        <dbReference type="SAM" id="Phobius"/>
    </source>
</evidence>
<keyword evidence="3" id="KW-1185">Reference proteome</keyword>
<gene>
    <name evidence="2" type="ORF">L284_09640</name>
</gene>
<organism evidence="2 3">
    <name type="scientific">Novosphingobium lindaniclasticum LE124</name>
    <dbReference type="NCBI Taxonomy" id="1096930"/>
    <lineage>
        <taxon>Bacteria</taxon>
        <taxon>Pseudomonadati</taxon>
        <taxon>Pseudomonadota</taxon>
        <taxon>Alphaproteobacteria</taxon>
        <taxon>Sphingomonadales</taxon>
        <taxon>Sphingomonadaceae</taxon>
        <taxon>Novosphingobium</taxon>
    </lineage>
</organism>